<evidence type="ECO:0000313" key="3">
    <source>
        <dbReference type="Proteomes" id="UP000244925"/>
    </source>
</evidence>
<sequence length="111" mass="13600">MFPVTHCPRPDMSERLTDLWSWTRRYVNLPFVLMTGVLVYVLFFNDNSILDNYRYQKEIDRLQAEIAANYDTLRYYEALNERLRTDPETMERIVREQYHMQRPNEDIFLVE</sequence>
<keyword evidence="1" id="KW-0472">Membrane</keyword>
<dbReference type="AlphaFoldDB" id="A0A2V1IYW6"/>
<organism evidence="2 3">
    <name type="scientific">Paramuribaculum intestinale</name>
    <dbReference type="NCBI Taxonomy" id="2094151"/>
    <lineage>
        <taxon>Bacteria</taxon>
        <taxon>Pseudomonadati</taxon>
        <taxon>Bacteroidota</taxon>
        <taxon>Bacteroidia</taxon>
        <taxon>Bacteroidales</taxon>
        <taxon>Muribaculaceae</taxon>
        <taxon>Paramuribaculum</taxon>
    </lineage>
</organism>
<proteinExistence type="predicted"/>
<name>A0A2V1IYW6_9BACT</name>
<feature type="transmembrane region" description="Helical" evidence="1">
    <location>
        <begin position="26"/>
        <end position="44"/>
    </location>
</feature>
<comment type="caution">
    <text evidence="2">The sequence shown here is derived from an EMBL/GenBank/DDBJ whole genome shotgun (WGS) entry which is preliminary data.</text>
</comment>
<dbReference type="Pfam" id="PF04977">
    <property type="entry name" value="DivIC"/>
    <property type="match status" value="1"/>
</dbReference>
<gene>
    <name evidence="2" type="ORF">C5O25_01320</name>
</gene>
<keyword evidence="1" id="KW-0812">Transmembrane</keyword>
<keyword evidence="3" id="KW-1185">Reference proteome</keyword>
<reference evidence="3" key="1">
    <citation type="submission" date="2018-02" db="EMBL/GenBank/DDBJ databases">
        <authorList>
            <person name="Clavel T."/>
            <person name="Strowig T."/>
        </authorList>
    </citation>
    <scope>NUCLEOTIDE SEQUENCE [LARGE SCALE GENOMIC DNA]</scope>
    <source>
        <strain evidence="3">DSM 100764</strain>
    </source>
</reference>
<keyword evidence="1" id="KW-1133">Transmembrane helix</keyword>
<evidence type="ECO:0000313" key="2">
    <source>
        <dbReference type="EMBL" id="PWB09315.1"/>
    </source>
</evidence>
<dbReference type="InterPro" id="IPR007060">
    <property type="entry name" value="FtsL/DivIC"/>
</dbReference>
<dbReference type="EMBL" id="PUBV01000002">
    <property type="protein sequence ID" value="PWB09315.1"/>
    <property type="molecule type" value="Genomic_DNA"/>
</dbReference>
<dbReference type="Proteomes" id="UP000244925">
    <property type="component" value="Unassembled WGS sequence"/>
</dbReference>
<evidence type="ECO:0000256" key="1">
    <source>
        <dbReference type="SAM" id="Phobius"/>
    </source>
</evidence>
<protein>
    <submittedName>
        <fullName evidence="2">Septum formation initiator family protein</fullName>
    </submittedName>
</protein>
<accession>A0A2V1IYW6</accession>